<dbReference type="AlphaFoldDB" id="A0A9J6RPU2"/>
<dbReference type="Proteomes" id="UP001069090">
    <property type="component" value="Unassembled WGS sequence"/>
</dbReference>
<evidence type="ECO:0000256" key="7">
    <source>
        <dbReference type="SAM" id="Phobius"/>
    </source>
</evidence>
<feature type="transmembrane region" description="Helical" evidence="7">
    <location>
        <begin position="12"/>
        <end position="35"/>
    </location>
</feature>
<keyword evidence="3" id="KW-1003">Cell membrane</keyword>
<dbReference type="PANTHER" id="PTHR23517">
    <property type="entry name" value="RESISTANCE PROTEIN MDTM, PUTATIVE-RELATED-RELATED"/>
    <property type="match status" value="1"/>
</dbReference>
<protein>
    <submittedName>
        <fullName evidence="9">MFS transporter</fullName>
    </submittedName>
</protein>
<feature type="transmembrane region" description="Helical" evidence="7">
    <location>
        <begin position="47"/>
        <end position="69"/>
    </location>
</feature>
<comment type="caution">
    <text evidence="9">The sequence shown here is derived from an EMBL/GenBank/DDBJ whole genome shotgun (WGS) entry which is preliminary data.</text>
</comment>
<dbReference type="RefSeq" id="WP_258332762.1">
    <property type="nucleotide sequence ID" value="NZ_JAPTGG010000015.1"/>
</dbReference>
<dbReference type="InterPro" id="IPR020846">
    <property type="entry name" value="MFS_dom"/>
</dbReference>
<dbReference type="GO" id="GO:0022857">
    <property type="term" value="F:transmembrane transporter activity"/>
    <property type="evidence" value="ECO:0007669"/>
    <property type="project" value="InterPro"/>
</dbReference>
<keyword evidence="4 7" id="KW-0812">Transmembrane</keyword>
<dbReference type="GO" id="GO:0005886">
    <property type="term" value="C:plasma membrane"/>
    <property type="evidence" value="ECO:0007669"/>
    <property type="project" value="UniProtKB-SubCell"/>
</dbReference>
<feature type="transmembrane region" description="Helical" evidence="7">
    <location>
        <begin position="364"/>
        <end position="384"/>
    </location>
</feature>
<dbReference type="Gene3D" id="1.20.1250.20">
    <property type="entry name" value="MFS general substrate transporter like domains"/>
    <property type="match status" value="2"/>
</dbReference>
<reference evidence="9 10" key="1">
    <citation type="submission" date="2022-12" db="EMBL/GenBank/DDBJ databases">
        <title>Dasania phycosphaerae sp. nov., isolated from particulate material of the south coast of Korea.</title>
        <authorList>
            <person name="Jiang Y."/>
        </authorList>
    </citation>
    <scope>NUCLEOTIDE SEQUENCE [LARGE SCALE GENOMIC DNA]</scope>
    <source>
        <strain evidence="9 10">GY-19</strain>
    </source>
</reference>
<feature type="transmembrane region" description="Helical" evidence="7">
    <location>
        <begin position="205"/>
        <end position="226"/>
    </location>
</feature>
<keyword evidence="10" id="KW-1185">Reference proteome</keyword>
<feature type="transmembrane region" description="Helical" evidence="7">
    <location>
        <begin position="337"/>
        <end position="358"/>
    </location>
</feature>
<proteinExistence type="predicted"/>
<comment type="subcellular location">
    <subcellularLocation>
        <location evidence="1">Cell membrane</location>
        <topology evidence="1">Multi-pass membrane protein</topology>
    </subcellularLocation>
</comment>
<feature type="transmembrane region" description="Helical" evidence="7">
    <location>
        <begin position="140"/>
        <end position="160"/>
    </location>
</feature>
<name>A0A9J6RPU2_9GAMM</name>
<keyword evidence="6 7" id="KW-0472">Membrane</keyword>
<keyword evidence="2" id="KW-0813">Transport</keyword>
<evidence type="ECO:0000313" key="9">
    <source>
        <dbReference type="EMBL" id="MCZ0866734.1"/>
    </source>
</evidence>
<dbReference type="PANTHER" id="PTHR23517:SF3">
    <property type="entry name" value="INTEGRAL MEMBRANE TRANSPORT PROTEIN"/>
    <property type="match status" value="1"/>
</dbReference>
<dbReference type="Pfam" id="PF07690">
    <property type="entry name" value="MFS_1"/>
    <property type="match status" value="1"/>
</dbReference>
<dbReference type="PROSITE" id="PS50850">
    <property type="entry name" value="MFS"/>
    <property type="match status" value="1"/>
</dbReference>
<feature type="transmembrane region" description="Helical" evidence="7">
    <location>
        <begin position="246"/>
        <end position="270"/>
    </location>
</feature>
<dbReference type="EMBL" id="JAPTGG010000015">
    <property type="protein sequence ID" value="MCZ0866734.1"/>
    <property type="molecule type" value="Genomic_DNA"/>
</dbReference>
<feature type="transmembrane region" description="Helical" evidence="7">
    <location>
        <begin position="166"/>
        <end position="184"/>
    </location>
</feature>
<dbReference type="SUPFAM" id="SSF103473">
    <property type="entry name" value="MFS general substrate transporter"/>
    <property type="match status" value="1"/>
</dbReference>
<evidence type="ECO:0000256" key="4">
    <source>
        <dbReference type="ARBA" id="ARBA00022692"/>
    </source>
</evidence>
<feature type="transmembrane region" description="Helical" evidence="7">
    <location>
        <begin position="100"/>
        <end position="119"/>
    </location>
</feature>
<evidence type="ECO:0000256" key="1">
    <source>
        <dbReference type="ARBA" id="ARBA00004651"/>
    </source>
</evidence>
<accession>A0A9J6RPU2</accession>
<evidence type="ECO:0000256" key="3">
    <source>
        <dbReference type="ARBA" id="ARBA00022475"/>
    </source>
</evidence>
<sequence length="395" mass="41773">MSNTQALRNLIIPIYLPSIFLAIGSGAALFIIPLISLELGATISSAGLIFSLRGLGMLISGIPIGLLIAKLGSKTAMLLGTALICIAAIIASQAQQQSGIALASLLMGAGSGCWILARIHFVSLATSISHRGRAMATMMAIERVGWLIGPLLAGLIIKFFDHHKAFLLVAGMGFISLLLIALTKHTQRGNEVDDSQFKRLSTWRLLFNYKDIFIGAGSVVIVLQLLRSARSFIIPIWGVAIGIDELAIASVTFFCSLADLAMFYPAGWLLDKKSRKAAAIPCLAIFSCSFLLLPLATSYSYFLWIAILSGLGNGLGTGFIMTLGADFAPQRQKAQFLGLWRTIGDGGNLSGPVIIGALAEALSLSSATLVVGSLGLAGLLILIYKVPEPIKKSLS</sequence>
<gene>
    <name evidence="9" type="ORF">O0V09_16095</name>
</gene>
<organism evidence="9 10">
    <name type="scientific">Dasania phycosphaerae</name>
    <dbReference type="NCBI Taxonomy" id="2950436"/>
    <lineage>
        <taxon>Bacteria</taxon>
        <taxon>Pseudomonadati</taxon>
        <taxon>Pseudomonadota</taxon>
        <taxon>Gammaproteobacteria</taxon>
        <taxon>Cellvibrionales</taxon>
        <taxon>Spongiibacteraceae</taxon>
        <taxon>Dasania</taxon>
    </lineage>
</organism>
<dbReference type="InterPro" id="IPR036259">
    <property type="entry name" value="MFS_trans_sf"/>
</dbReference>
<dbReference type="InterPro" id="IPR050171">
    <property type="entry name" value="MFS_Transporters"/>
</dbReference>
<dbReference type="CDD" id="cd17325">
    <property type="entry name" value="MFS_MdtG_SLC18_like"/>
    <property type="match status" value="1"/>
</dbReference>
<evidence type="ECO:0000259" key="8">
    <source>
        <dbReference type="PROSITE" id="PS50850"/>
    </source>
</evidence>
<evidence type="ECO:0000313" key="10">
    <source>
        <dbReference type="Proteomes" id="UP001069090"/>
    </source>
</evidence>
<dbReference type="InterPro" id="IPR011701">
    <property type="entry name" value="MFS"/>
</dbReference>
<keyword evidence="5 7" id="KW-1133">Transmembrane helix</keyword>
<feature type="transmembrane region" description="Helical" evidence="7">
    <location>
        <begin position="76"/>
        <end position="94"/>
    </location>
</feature>
<evidence type="ECO:0000256" key="6">
    <source>
        <dbReference type="ARBA" id="ARBA00023136"/>
    </source>
</evidence>
<evidence type="ECO:0000256" key="2">
    <source>
        <dbReference type="ARBA" id="ARBA00022448"/>
    </source>
</evidence>
<feature type="transmembrane region" description="Helical" evidence="7">
    <location>
        <begin position="301"/>
        <end position="325"/>
    </location>
</feature>
<feature type="domain" description="Major facilitator superfamily (MFS) profile" evidence="8">
    <location>
        <begin position="10"/>
        <end position="390"/>
    </location>
</feature>
<evidence type="ECO:0000256" key="5">
    <source>
        <dbReference type="ARBA" id="ARBA00022989"/>
    </source>
</evidence>
<feature type="transmembrane region" description="Helical" evidence="7">
    <location>
        <begin position="277"/>
        <end position="295"/>
    </location>
</feature>